<keyword evidence="1" id="KW-1133">Transmembrane helix</keyword>
<name>A0A9W4IEJ2_9EURO</name>
<evidence type="ECO:0000313" key="2">
    <source>
        <dbReference type="EMBL" id="CAG8270442.1"/>
    </source>
</evidence>
<evidence type="ECO:0000313" key="3">
    <source>
        <dbReference type="Proteomes" id="UP001152649"/>
    </source>
</evidence>
<feature type="transmembrane region" description="Helical" evidence="1">
    <location>
        <begin position="12"/>
        <end position="39"/>
    </location>
</feature>
<proteinExistence type="predicted"/>
<dbReference type="Proteomes" id="UP001152649">
    <property type="component" value="Unassembled WGS sequence"/>
</dbReference>
<keyword evidence="1" id="KW-0472">Membrane</keyword>
<accession>A0A9W4IEJ2</accession>
<sequence length="91" mass="10080">MIWYVGKLLPLVFTSSALICLVIVFVGCTSTSSPNELYFLRYRRSGRIRSLKSIGADASLGAHSFTATWLAVAFSFAAFLTWLIEVFCCCI</sequence>
<keyword evidence="3" id="KW-1185">Reference proteome</keyword>
<comment type="caution">
    <text evidence="2">The sequence shown here is derived from an EMBL/GenBank/DDBJ whole genome shotgun (WGS) entry which is preliminary data.</text>
</comment>
<keyword evidence="1" id="KW-0812">Transmembrane</keyword>
<dbReference type="OrthoDB" id="161814at2759"/>
<gene>
    <name evidence="2" type="ORF">PSALAMII_LOCUS1171</name>
</gene>
<feature type="transmembrane region" description="Helical" evidence="1">
    <location>
        <begin position="60"/>
        <end position="84"/>
    </location>
</feature>
<organism evidence="2 3">
    <name type="scientific">Penicillium salamii</name>
    <dbReference type="NCBI Taxonomy" id="1612424"/>
    <lineage>
        <taxon>Eukaryota</taxon>
        <taxon>Fungi</taxon>
        <taxon>Dikarya</taxon>
        <taxon>Ascomycota</taxon>
        <taxon>Pezizomycotina</taxon>
        <taxon>Eurotiomycetes</taxon>
        <taxon>Eurotiomycetidae</taxon>
        <taxon>Eurotiales</taxon>
        <taxon>Aspergillaceae</taxon>
        <taxon>Penicillium</taxon>
    </lineage>
</organism>
<dbReference type="AlphaFoldDB" id="A0A9W4IEJ2"/>
<reference evidence="2" key="1">
    <citation type="submission" date="2021-07" db="EMBL/GenBank/DDBJ databases">
        <authorList>
            <person name="Branca A.L. A."/>
        </authorList>
    </citation>
    <scope>NUCLEOTIDE SEQUENCE</scope>
</reference>
<dbReference type="PROSITE" id="PS51257">
    <property type="entry name" value="PROKAR_LIPOPROTEIN"/>
    <property type="match status" value="1"/>
</dbReference>
<protein>
    <submittedName>
        <fullName evidence="2">Uncharacterized protein</fullName>
    </submittedName>
</protein>
<dbReference type="EMBL" id="CAJVPG010000042">
    <property type="protein sequence ID" value="CAG8270442.1"/>
    <property type="molecule type" value="Genomic_DNA"/>
</dbReference>
<evidence type="ECO:0000256" key="1">
    <source>
        <dbReference type="SAM" id="Phobius"/>
    </source>
</evidence>